<sequence length="189" mass="20788">MSSQSNNTPFAALRRDPRHGEFARLADEHMQHDLNESDRDCLQKAASRVSIPATIGTLVGLGLGVYAAVRLRRARADVFRAFRAAEKPTHVVFAGGGQLSTDWLTEPVPDVTPFIQPSRFGDFATYFFFGLGGTILGGELGFMMGSWSAARLISKDPARKGRVENAYRKFRADVLRREAKELEAGGPVF</sequence>
<dbReference type="EMBL" id="JAQQWM010000004">
    <property type="protein sequence ID" value="KAK8068557.1"/>
    <property type="molecule type" value="Genomic_DNA"/>
</dbReference>
<keyword evidence="1" id="KW-0812">Transmembrane</keyword>
<name>A0ABR1VCE8_9PEZI</name>
<keyword evidence="1" id="KW-1133">Transmembrane helix</keyword>
<evidence type="ECO:0000313" key="3">
    <source>
        <dbReference type="Proteomes" id="UP001446871"/>
    </source>
</evidence>
<evidence type="ECO:0000313" key="2">
    <source>
        <dbReference type="EMBL" id="KAK8068557.1"/>
    </source>
</evidence>
<keyword evidence="3" id="KW-1185">Reference proteome</keyword>
<protein>
    <submittedName>
        <fullName evidence="2">Uncharacterized protein</fullName>
    </submittedName>
</protein>
<feature type="transmembrane region" description="Helical" evidence="1">
    <location>
        <begin position="49"/>
        <end position="69"/>
    </location>
</feature>
<accession>A0ABR1VCE8</accession>
<organism evidence="2 3">
    <name type="scientific">Apiospora saccharicola</name>
    <dbReference type="NCBI Taxonomy" id="335842"/>
    <lineage>
        <taxon>Eukaryota</taxon>
        <taxon>Fungi</taxon>
        <taxon>Dikarya</taxon>
        <taxon>Ascomycota</taxon>
        <taxon>Pezizomycotina</taxon>
        <taxon>Sordariomycetes</taxon>
        <taxon>Xylariomycetidae</taxon>
        <taxon>Amphisphaeriales</taxon>
        <taxon>Apiosporaceae</taxon>
        <taxon>Apiospora</taxon>
    </lineage>
</organism>
<proteinExistence type="predicted"/>
<comment type="caution">
    <text evidence="2">The sequence shown here is derived from an EMBL/GenBank/DDBJ whole genome shotgun (WGS) entry which is preliminary data.</text>
</comment>
<dbReference type="Proteomes" id="UP001446871">
    <property type="component" value="Unassembled WGS sequence"/>
</dbReference>
<feature type="transmembrane region" description="Helical" evidence="1">
    <location>
        <begin position="126"/>
        <end position="150"/>
    </location>
</feature>
<keyword evidence="1" id="KW-0472">Membrane</keyword>
<evidence type="ECO:0000256" key="1">
    <source>
        <dbReference type="SAM" id="Phobius"/>
    </source>
</evidence>
<gene>
    <name evidence="2" type="ORF">PG996_007669</name>
</gene>
<reference evidence="2 3" key="1">
    <citation type="submission" date="2023-01" db="EMBL/GenBank/DDBJ databases">
        <title>Analysis of 21 Apiospora genomes using comparative genomics revels a genus with tremendous synthesis potential of carbohydrate active enzymes and secondary metabolites.</title>
        <authorList>
            <person name="Sorensen T."/>
        </authorList>
    </citation>
    <scope>NUCLEOTIDE SEQUENCE [LARGE SCALE GENOMIC DNA]</scope>
    <source>
        <strain evidence="2 3">CBS 83171</strain>
    </source>
</reference>